<dbReference type="AlphaFoldDB" id="A0A0M7A6S8"/>
<comment type="similarity">
    <text evidence="3">Belongs to the acetyltransferase family. RimJ subfamily.</text>
</comment>
<organism evidence="5 6">
    <name type="scientific">Roseibium alexandrii</name>
    <dbReference type="NCBI Taxonomy" id="388408"/>
    <lineage>
        <taxon>Bacteria</taxon>
        <taxon>Pseudomonadati</taxon>
        <taxon>Pseudomonadota</taxon>
        <taxon>Alphaproteobacteria</taxon>
        <taxon>Hyphomicrobiales</taxon>
        <taxon>Stappiaceae</taxon>
        <taxon>Roseibium</taxon>
    </lineage>
</organism>
<sequence>MSLLRPGPPPDAELLIEAGAHYLRPPIMSDFKVWCLLRSDSRAFLTPWEPLWPSDDLSKSGFRRRLRRYARDRKEGRSLTFLLFNARNDGLLGGLTLSNIRRGVSQSATLGYWMGERHAGKGHMSAAVAMILPFCFDVLNLHRIEAACIPTNTPSIRLLEKAGFNREGYARNYLLINGTWQDHLLLSCLAEDYAARPDAVSPLVEGILKDFL</sequence>
<evidence type="ECO:0000256" key="2">
    <source>
        <dbReference type="ARBA" id="ARBA00023315"/>
    </source>
</evidence>
<evidence type="ECO:0000313" key="6">
    <source>
        <dbReference type="Proteomes" id="UP000053235"/>
    </source>
</evidence>
<keyword evidence="1 5" id="KW-0808">Transferase</keyword>
<protein>
    <submittedName>
        <fullName evidence="5">Putative ribosomal N-acetyltransferase YdaF</fullName>
        <ecNumber evidence="5">2.3.1.-</ecNumber>
    </submittedName>
</protein>
<name>A0A0M7A6S8_9HYPH</name>
<dbReference type="GO" id="GO:0008999">
    <property type="term" value="F:protein-N-terminal-alanine acetyltransferase activity"/>
    <property type="evidence" value="ECO:0007669"/>
    <property type="project" value="TreeGrafter"/>
</dbReference>
<gene>
    <name evidence="5" type="primary">ydaF_2</name>
    <name evidence="5" type="ORF">LAX5112_02370</name>
</gene>
<reference evidence="6" key="1">
    <citation type="submission" date="2015-07" db="EMBL/GenBank/DDBJ databases">
        <authorList>
            <person name="Rodrigo-Torres Lidia"/>
            <person name="Arahal R.David."/>
        </authorList>
    </citation>
    <scope>NUCLEOTIDE SEQUENCE [LARGE SCALE GENOMIC DNA]</scope>
    <source>
        <strain evidence="6">CECT 5112</strain>
    </source>
</reference>
<dbReference type="STRING" id="388408.LAX5112_02370"/>
<evidence type="ECO:0000256" key="3">
    <source>
        <dbReference type="ARBA" id="ARBA00038502"/>
    </source>
</evidence>
<evidence type="ECO:0000256" key="1">
    <source>
        <dbReference type="ARBA" id="ARBA00022679"/>
    </source>
</evidence>
<dbReference type="Gene3D" id="3.40.630.30">
    <property type="match status" value="1"/>
</dbReference>
<dbReference type="PANTHER" id="PTHR43792">
    <property type="entry name" value="GNAT FAMILY, PUTATIVE (AFU_ORTHOLOGUE AFUA_3G00765)-RELATED-RELATED"/>
    <property type="match status" value="1"/>
</dbReference>
<evidence type="ECO:0000259" key="4">
    <source>
        <dbReference type="PROSITE" id="PS51186"/>
    </source>
</evidence>
<dbReference type="Proteomes" id="UP000053235">
    <property type="component" value="Unassembled WGS sequence"/>
</dbReference>
<dbReference type="EMBL" id="CXWD01000008">
    <property type="protein sequence ID" value="CTQ70126.1"/>
    <property type="molecule type" value="Genomic_DNA"/>
</dbReference>
<dbReference type="PROSITE" id="PS51186">
    <property type="entry name" value="GNAT"/>
    <property type="match status" value="1"/>
</dbReference>
<dbReference type="Pfam" id="PF13302">
    <property type="entry name" value="Acetyltransf_3"/>
    <property type="match status" value="1"/>
</dbReference>
<dbReference type="InterPro" id="IPR016181">
    <property type="entry name" value="Acyl_CoA_acyltransferase"/>
</dbReference>
<dbReference type="PANTHER" id="PTHR43792:SF8">
    <property type="entry name" value="[RIBOSOMAL PROTEIN US5]-ALANINE N-ACETYLTRANSFERASE"/>
    <property type="match status" value="1"/>
</dbReference>
<dbReference type="GO" id="GO:0005737">
    <property type="term" value="C:cytoplasm"/>
    <property type="evidence" value="ECO:0007669"/>
    <property type="project" value="TreeGrafter"/>
</dbReference>
<evidence type="ECO:0000313" key="5">
    <source>
        <dbReference type="EMBL" id="CTQ70126.1"/>
    </source>
</evidence>
<proteinExistence type="inferred from homology"/>
<keyword evidence="6" id="KW-1185">Reference proteome</keyword>
<feature type="domain" description="N-acetyltransferase" evidence="4">
    <location>
        <begin position="31"/>
        <end position="191"/>
    </location>
</feature>
<accession>A0A0M7A6S8</accession>
<dbReference type="RefSeq" id="WP_208981310.1">
    <property type="nucleotide sequence ID" value="NZ_CXWD01000008.1"/>
</dbReference>
<dbReference type="InterPro" id="IPR000182">
    <property type="entry name" value="GNAT_dom"/>
</dbReference>
<dbReference type="InterPro" id="IPR051531">
    <property type="entry name" value="N-acetyltransferase"/>
</dbReference>
<dbReference type="EC" id="2.3.1.-" evidence="5"/>
<keyword evidence="2 5" id="KW-0012">Acyltransferase</keyword>
<dbReference type="SUPFAM" id="SSF55729">
    <property type="entry name" value="Acyl-CoA N-acyltransferases (Nat)"/>
    <property type="match status" value="1"/>
</dbReference>